<feature type="non-terminal residue" evidence="24">
    <location>
        <position position="422"/>
    </location>
</feature>
<dbReference type="CDD" id="cd11998">
    <property type="entry name" value="SH3_PACSIN1-2"/>
    <property type="match status" value="1"/>
</dbReference>
<dbReference type="GO" id="GO:0007015">
    <property type="term" value="P:actin filament organization"/>
    <property type="evidence" value="ECO:0007669"/>
    <property type="project" value="InterPro"/>
</dbReference>
<dbReference type="SUPFAM" id="SSF50044">
    <property type="entry name" value="SH3-domain"/>
    <property type="match status" value="1"/>
</dbReference>
<evidence type="ECO:0000256" key="16">
    <source>
        <dbReference type="ARBA" id="ARBA00023329"/>
    </source>
</evidence>
<dbReference type="GO" id="GO:0030100">
    <property type="term" value="P:regulation of endocytosis"/>
    <property type="evidence" value="ECO:0007669"/>
    <property type="project" value="TreeGrafter"/>
</dbReference>
<evidence type="ECO:0000259" key="22">
    <source>
        <dbReference type="PROSITE" id="PS50002"/>
    </source>
</evidence>
<keyword evidence="6 18" id="KW-0728">SH3 domain</keyword>
<accession>A0A7L1KMQ0</accession>
<keyword evidence="11" id="KW-0770">Synapse</keyword>
<dbReference type="PRINTS" id="PR00452">
    <property type="entry name" value="SH3DOMAIN"/>
</dbReference>
<keyword evidence="10" id="KW-0771">Synaptosome</keyword>
<dbReference type="GO" id="GO:0005543">
    <property type="term" value="F:phospholipid binding"/>
    <property type="evidence" value="ECO:0007669"/>
    <property type="project" value="TreeGrafter"/>
</dbReference>
<evidence type="ECO:0000256" key="3">
    <source>
        <dbReference type="ARBA" id="ARBA00004514"/>
    </source>
</evidence>
<dbReference type="GO" id="GO:0048812">
    <property type="term" value="P:neuron projection morphogenesis"/>
    <property type="evidence" value="ECO:0007669"/>
    <property type="project" value="TreeGrafter"/>
</dbReference>
<dbReference type="AlphaFoldDB" id="A0A7L1KMQ0"/>
<comment type="caution">
    <text evidence="24">The sequence shown here is derived from an EMBL/GenBank/DDBJ whole genome shotgun (WGS) entry which is preliminary data.</text>
</comment>
<keyword evidence="8" id="KW-0963">Cytoplasm</keyword>
<dbReference type="SMART" id="SM00055">
    <property type="entry name" value="FCH"/>
    <property type="match status" value="1"/>
</dbReference>
<dbReference type="OrthoDB" id="10255128at2759"/>
<evidence type="ECO:0000256" key="1">
    <source>
        <dbReference type="ARBA" id="ARBA00004284"/>
    </source>
</evidence>
<keyword evidence="13" id="KW-0446">Lipid-binding</keyword>
<dbReference type="SMART" id="SM00326">
    <property type="entry name" value="SH3"/>
    <property type="match status" value="1"/>
</dbReference>
<dbReference type="GO" id="GO:0043005">
    <property type="term" value="C:neuron projection"/>
    <property type="evidence" value="ECO:0007669"/>
    <property type="project" value="UniProtKB-KW"/>
</dbReference>
<dbReference type="InterPro" id="IPR001452">
    <property type="entry name" value="SH3_domain"/>
</dbReference>
<dbReference type="GO" id="GO:0032587">
    <property type="term" value="C:ruffle membrane"/>
    <property type="evidence" value="ECO:0007669"/>
    <property type="project" value="UniProtKB-SubCell"/>
</dbReference>
<dbReference type="GO" id="GO:0030659">
    <property type="term" value="C:cytoplasmic vesicle membrane"/>
    <property type="evidence" value="ECO:0007669"/>
    <property type="project" value="UniProtKB-SubCell"/>
</dbReference>
<keyword evidence="12 19" id="KW-0175">Coiled coil</keyword>
<evidence type="ECO:0000313" key="24">
    <source>
        <dbReference type="EMBL" id="NXN64334.1"/>
    </source>
</evidence>
<dbReference type="InterPro" id="IPR037454">
    <property type="entry name" value="PACSIN1_F-BAR"/>
</dbReference>
<dbReference type="Gene3D" id="2.30.30.40">
    <property type="entry name" value="SH3 Domains"/>
    <property type="match status" value="1"/>
</dbReference>
<keyword evidence="9" id="KW-0254">Endocytosis</keyword>
<dbReference type="FunFam" id="1.20.1270.60:FF:000205">
    <property type="entry name" value="Protein kinase C and casein kinase substrate in neurons protein 1"/>
    <property type="match status" value="1"/>
</dbReference>
<feature type="domain" description="SH3" evidence="22">
    <location>
        <begin position="363"/>
        <end position="422"/>
    </location>
</feature>
<evidence type="ECO:0000256" key="21">
    <source>
        <dbReference type="SAM" id="MobiDB-lite"/>
    </source>
</evidence>
<protein>
    <recommendedName>
        <fullName evidence="5">Protein kinase C and casein kinase substrate in neurons protein 1</fullName>
    </recommendedName>
</protein>
<feature type="coiled-coil region" evidence="20">
    <location>
        <begin position="188"/>
        <end position="215"/>
    </location>
</feature>
<dbReference type="Pfam" id="PF00611">
    <property type="entry name" value="FCH"/>
    <property type="match status" value="1"/>
</dbReference>
<evidence type="ECO:0000256" key="20">
    <source>
        <dbReference type="SAM" id="Coils"/>
    </source>
</evidence>
<evidence type="ECO:0000256" key="4">
    <source>
        <dbReference type="ARBA" id="ARBA00004632"/>
    </source>
</evidence>
<dbReference type="GO" id="GO:0006897">
    <property type="term" value="P:endocytosis"/>
    <property type="evidence" value="ECO:0007669"/>
    <property type="project" value="UniProtKB-KW"/>
</dbReference>
<dbReference type="InterPro" id="IPR027267">
    <property type="entry name" value="AH/BAR_dom_sf"/>
</dbReference>
<feature type="region of interest" description="Disordered" evidence="21">
    <location>
        <begin position="328"/>
        <end position="362"/>
    </location>
</feature>
<dbReference type="Pfam" id="PF14604">
    <property type="entry name" value="SH3_9"/>
    <property type="match status" value="1"/>
</dbReference>
<dbReference type="PROSITE" id="PS51741">
    <property type="entry name" value="F_BAR"/>
    <property type="match status" value="1"/>
</dbReference>
<dbReference type="GO" id="GO:0097320">
    <property type="term" value="P:plasma membrane tubulation"/>
    <property type="evidence" value="ECO:0007669"/>
    <property type="project" value="InterPro"/>
</dbReference>
<evidence type="ECO:0000256" key="14">
    <source>
        <dbReference type="ARBA" id="ARBA00023136"/>
    </source>
</evidence>
<dbReference type="InterPro" id="IPR031160">
    <property type="entry name" value="F_BAR_dom"/>
</dbReference>
<gene>
    <name evidence="24" type="primary">Pacsin1</name>
    <name evidence="24" type="ORF">HIMHIM_R00419</name>
</gene>
<keyword evidence="7" id="KW-1003">Cell membrane</keyword>
<dbReference type="PANTHER" id="PTHR23065">
    <property type="entry name" value="PROLINE-SERINE-THREONINE PHOSPHATASE INTERACTING PROTEIN 1"/>
    <property type="match status" value="1"/>
</dbReference>
<dbReference type="FunFam" id="2.30.30.40:FF:000014">
    <property type="entry name" value="Kinase C and casein kinase substrate in neurons protein"/>
    <property type="match status" value="1"/>
</dbReference>
<dbReference type="SUPFAM" id="SSF103657">
    <property type="entry name" value="BAR/IMD domain-like"/>
    <property type="match status" value="1"/>
</dbReference>
<evidence type="ECO:0000256" key="17">
    <source>
        <dbReference type="ARBA" id="ARBA00034102"/>
    </source>
</evidence>
<evidence type="ECO:0000256" key="7">
    <source>
        <dbReference type="ARBA" id="ARBA00022475"/>
    </source>
</evidence>
<evidence type="ECO:0000256" key="9">
    <source>
        <dbReference type="ARBA" id="ARBA00022583"/>
    </source>
</evidence>
<keyword evidence="25" id="KW-1185">Reference proteome</keyword>
<evidence type="ECO:0000256" key="13">
    <source>
        <dbReference type="ARBA" id="ARBA00023121"/>
    </source>
</evidence>
<sequence>MSGSYDESAVAAEETTDSFWEVGNYKRTVKRIDDGHRLCNDLMNCVHERAKIEKSYAQQLTDWSKRWRQLIEKGPQYGSLEKAWGAIMTEADKVSELHQEVKNSLLNDDFEKVKNWQKDAYHKQIMGGFKEAKEAEDGFRKAQKPWAKKLKELETAKKAYHLACKEEKLAMTREANSKADQSNTPEQQKKLQDKVEKCKQDVQKTQEKYEKVLDELNKCTPQYIESMEQVFEQCQQFEEKRLNFLKEVLLDIKRHLNLAESSSYANVYRELEQTIRLSDAQEDLRWFRSTSGPGMAMNWPQFEVRLGTRAGVLGAPWDSRTLRDRHDRGQTYSAEWSDDEGSNSFNTSEANGGTNPFDEESAGKGVRVRALYDYDGQEQDELSFKAGDELTKLGEEDEQGWCKGRLDNGQLGLYPANYVEAI</sequence>
<keyword evidence="15" id="KW-0966">Cell projection</keyword>
<organism evidence="24 25">
    <name type="scientific">Himantopus himantopus</name>
    <name type="common">Black-winged stilt</name>
    <name type="synonym">Charadrius himantopus</name>
    <dbReference type="NCBI Taxonomy" id="225398"/>
    <lineage>
        <taxon>Eukaryota</taxon>
        <taxon>Metazoa</taxon>
        <taxon>Chordata</taxon>
        <taxon>Craniata</taxon>
        <taxon>Vertebrata</taxon>
        <taxon>Euteleostomi</taxon>
        <taxon>Archelosauria</taxon>
        <taxon>Archosauria</taxon>
        <taxon>Dinosauria</taxon>
        <taxon>Saurischia</taxon>
        <taxon>Theropoda</taxon>
        <taxon>Coelurosauria</taxon>
        <taxon>Aves</taxon>
        <taxon>Neognathae</taxon>
        <taxon>Neoaves</taxon>
        <taxon>Charadriiformes</taxon>
        <taxon>Recurvirostridae</taxon>
        <taxon>Himantopus</taxon>
    </lineage>
</organism>
<dbReference type="GO" id="GO:1900006">
    <property type="term" value="P:positive regulation of dendrite development"/>
    <property type="evidence" value="ECO:0007669"/>
    <property type="project" value="TreeGrafter"/>
</dbReference>
<dbReference type="Gene3D" id="1.20.1270.60">
    <property type="entry name" value="Arfaptin homology (AH) domain/BAR domain"/>
    <property type="match status" value="1"/>
</dbReference>
<keyword evidence="16" id="KW-0968">Cytoplasmic vesicle</keyword>
<evidence type="ECO:0000256" key="15">
    <source>
        <dbReference type="ARBA" id="ARBA00023273"/>
    </source>
</evidence>
<feature type="non-terminal residue" evidence="24">
    <location>
        <position position="1"/>
    </location>
</feature>
<dbReference type="PANTHER" id="PTHR23065:SF16">
    <property type="entry name" value="PROTEIN KINASE C AND CASEIN KINASE SUBSTRATE IN NEURONS PROTEIN 1"/>
    <property type="match status" value="1"/>
</dbReference>
<evidence type="ECO:0000313" key="25">
    <source>
        <dbReference type="Proteomes" id="UP000571567"/>
    </source>
</evidence>
<dbReference type="PROSITE" id="PS50002">
    <property type="entry name" value="SH3"/>
    <property type="match status" value="1"/>
</dbReference>
<evidence type="ECO:0000256" key="12">
    <source>
        <dbReference type="ARBA" id="ARBA00023054"/>
    </source>
</evidence>
<dbReference type="InterPro" id="IPR036028">
    <property type="entry name" value="SH3-like_dom_sf"/>
</dbReference>
<evidence type="ECO:0000256" key="6">
    <source>
        <dbReference type="ARBA" id="ARBA00022443"/>
    </source>
</evidence>
<dbReference type="GO" id="GO:0045202">
    <property type="term" value="C:synapse"/>
    <property type="evidence" value="ECO:0007669"/>
    <property type="project" value="UniProtKB-SubCell"/>
</dbReference>
<evidence type="ECO:0000256" key="19">
    <source>
        <dbReference type="PROSITE-ProRule" id="PRU01077"/>
    </source>
</evidence>
<keyword evidence="14" id="KW-0472">Membrane</keyword>
<reference evidence="24 25" key="1">
    <citation type="submission" date="2019-09" db="EMBL/GenBank/DDBJ databases">
        <title>Bird 10,000 Genomes (B10K) Project - Family phase.</title>
        <authorList>
            <person name="Zhang G."/>
        </authorList>
    </citation>
    <scope>NUCLEOTIDE SEQUENCE [LARGE SCALE GENOMIC DNA]</scope>
    <source>
        <strain evidence="24">B10K-DU-002-13</strain>
        <tissue evidence="24">Muscle</tissue>
    </source>
</reference>
<evidence type="ECO:0000256" key="10">
    <source>
        <dbReference type="ARBA" id="ARBA00022599"/>
    </source>
</evidence>
<dbReference type="InterPro" id="IPR001060">
    <property type="entry name" value="FCH_dom"/>
</dbReference>
<name>A0A7L1KMQ0_HIMHI</name>
<evidence type="ECO:0000256" key="18">
    <source>
        <dbReference type="PROSITE-ProRule" id="PRU00192"/>
    </source>
</evidence>
<feature type="compositionally biased region" description="Polar residues" evidence="21">
    <location>
        <begin position="342"/>
        <end position="354"/>
    </location>
</feature>
<evidence type="ECO:0000256" key="5">
    <source>
        <dbReference type="ARBA" id="ARBA00013843"/>
    </source>
</evidence>
<evidence type="ECO:0000256" key="8">
    <source>
        <dbReference type="ARBA" id="ARBA00022490"/>
    </source>
</evidence>
<comment type="subcellular location">
    <subcellularLocation>
        <location evidence="2">Cell membrane</location>
        <topology evidence="2">Peripheral membrane protein</topology>
        <orientation evidence="2">Cytoplasmic side</orientation>
    </subcellularLocation>
    <subcellularLocation>
        <location evidence="4">Cell projection</location>
        <location evidence="4">Ruffle membrane</location>
    </subcellularLocation>
    <subcellularLocation>
        <location evidence="3">Cytoplasm</location>
        <location evidence="3">Cytosol</location>
    </subcellularLocation>
    <subcellularLocation>
        <location evidence="1">Cytoplasmic vesicle membrane</location>
        <topology evidence="1">Peripheral membrane protein</topology>
    </subcellularLocation>
    <subcellularLocation>
        <location evidence="17">Synapse</location>
        <location evidence="17">Synaptosome</location>
    </subcellularLocation>
</comment>
<dbReference type="GO" id="GO:0005829">
    <property type="term" value="C:cytosol"/>
    <property type="evidence" value="ECO:0007669"/>
    <property type="project" value="UniProtKB-SubCell"/>
</dbReference>
<dbReference type="EMBL" id="VXBK01001547">
    <property type="protein sequence ID" value="NXN64334.1"/>
    <property type="molecule type" value="Genomic_DNA"/>
</dbReference>
<evidence type="ECO:0000259" key="23">
    <source>
        <dbReference type="PROSITE" id="PS51741"/>
    </source>
</evidence>
<evidence type="ECO:0000256" key="2">
    <source>
        <dbReference type="ARBA" id="ARBA00004413"/>
    </source>
</evidence>
<dbReference type="GO" id="GO:0005768">
    <property type="term" value="C:endosome"/>
    <property type="evidence" value="ECO:0007669"/>
    <property type="project" value="TreeGrafter"/>
</dbReference>
<feature type="domain" description="F-BAR" evidence="23">
    <location>
        <begin position="13"/>
        <end position="283"/>
    </location>
</feature>
<dbReference type="InterPro" id="IPR035743">
    <property type="entry name" value="PACSIN1/PACSIN2_SH3"/>
</dbReference>
<evidence type="ECO:0000256" key="11">
    <source>
        <dbReference type="ARBA" id="ARBA00023018"/>
    </source>
</evidence>
<proteinExistence type="predicted"/>
<dbReference type="CDD" id="cd07680">
    <property type="entry name" value="F-BAR_PACSIN1"/>
    <property type="match status" value="1"/>
</dbReference>
<dbReference type="Proteomes" id="UP000571567">
    <property type="component" value="Unassembled WGS sequence"/>
</dbReference>